<feature type="domain" description="DSCAM/DSCAML C-terminal" evidence="11">
    <location>
        <begin position="74"/>
        <end position="155"/>
    </location>
</feature>
<dbReference type="Pfam" id="PF25059">
    <property type="entry name" value="FN3_DSCAM-DSCAML_C"/>
    <property type="match status" value="1"/>
</dbReference>
<evidence type="ECO:0000256" key="6">
    <source>
        <dbReference type="ARBA" id="ARBA00023136"/>
    </source>
</evidence>
<feature type="compositionally biased region" description="Polar residues" evidence="9">
    <location>
        <begin position="511"/>
        <end position="520"/>
    </location>
</feature>
<feature type="transmembrane region" description="Helical" evidence="10">
    <location>
        <begin position="178"/>
        <end position="201"/>
    </location>
</feature>
<keyword evidence="5 10" id="KW-1133">Transmembrane helix</keyword>
<protein>
    <recommendedName>
        <fullName evidence="11">DSCAM/DSCAML C-terminal domain-containing protein</fullName>
    </recommendedName>
</protein>
<evidence type="ECO:0000313" key="13">
    <source>
        <dbReference type="EMBL" id="CAF3734318.1"/>
    </source>
</evidence>
<sequence length="791" mass="89040">MLNNSVEKIYVPTPSTGIRLSNLKCGSQYEILTYAENEAGLSTVLANETLLVKTDGSAPSTTNEMQFIKAIYDTHLELNLTSWTTNGCPIKNYGVKLQRIPKKTFIDDQFDKYFFYLHDTKSADINGLIPDTHYELTLIATSEAGNSNIIIPIQTFPLIYFSNKSTKLAVQKRLHNNLFTSLMITVSIIFIIVLLIITFIVTKFCRRYLKKTEMLLGQTKLKPVAQRAQSLWMKTDNEFTIKTFMGDHQIRESTNHSSRPCSFVSEDSQGNINPYAVLDLPNKKRIVFDTNKEVDLPSSSPIEKFFRPIVLKSSISSDDISISSSQSITEQQKQQLPLSQERNQPYFQLYQPSSVLSTISSSQGELCSAFYLPKISQNSFIRHQDDRCRCSNTKMKEHSLFGGIVQQCSSADSGVHSSTQSPISKYQDEGLFAADTLQEVKQIRNHNVNISQQMVHHQNNHQQQSLDIVQNNDYRSGLPYKTIQRNGFRPSNVKHHPSHNNQTRSLDDLPSNASRSTSAGSLPVPPSTSVPKNRSFIDSRTSAKLKIGVDEMSKKFKKNKEILNLNEDIQMLVAKRLREDRLIFNGASQASPSIISSTSSCRLSSASTVSAPLQHERYSSAITNATGNTITESYSTSATTVPSTVGPSHSYQVPQLSNVGSESVILRKNPKSRNKPPVACPYYVMYFTQMYLKKEQKDAAILPKNNSNSRNSVPLRRAGRTSSQSILTYNSAFDDQRWIDYKQQNSNNNKDKEVEQQSLSKLSNGMAMFENETVQQLQDLLRTSSWNHIQV</sequence>
<dbReference type="InterPro" id="IPR036116">
    <property type="entry name" value="FN3_sf"/>
</dbReference>
<dbReference type="EMBL" id="CAJOBC010002461">
    <property type="protein sequence ID" value="CAF3734318.1"/>
    <property type="molecule type" value="Genomic_DNA"/>
</dbReference>
<evidence type="ECO:0000256" key="7">
    <source>
        <dbReference type="ARBA" id="ARBA00023157"/>
    </source>
</evidence>
<evidence type="ECO:0000256" key="4">
    <source>
        <dbReference type="ARBA" id="ARBA00022889"/>
    </source>
</evidence>
<feature type="region of interest" description="Disordered" evidence="9">
    <location>
        <begin position="701"/>
        <end position="721"/>
    </location>
</feature>
<evidence type="ECO:0000313" key="12">
    <source>
        <dbReference type="EMBL" id="CAF0959588.1"/>
    </source>
</evidence>
<dbReference type="CDD" id="cd00063">
    <property type="entry name" value="FN3"/>
    <property type="match status" value="1"/>
</dbReference>
<evidence type="ECO:0000256" key="9">
    <source>
        <dbReference type="SAM" id="MobiDB-lite"/>
    </source>
</evidence>
<keyword evidence="6 10" id="KW-0472">Membrane</keyword>
<dbReference type="GO" id="GO:0016020">
    <property type="term" value="C:membrane"/>
    <property type="evidence" value="ECO:0007669"/>
    <property type="project" value="UniProtKB-SubCell"/>
</dbReference>
<dbReference type="OrthoDB" id="10009016at2759"/>
<dbReference type="Proteomes" id="UP000681722">
    <property type="component" value="Unassembled WGS sequence"/>
</dbReference>
<name>A0A814DNM8_9BILA</name>
<keyword evidence="2 10" id="KW-0812">Transmembrane</keyword>
<organism evidence="12 14">
    <name type="scientific">Didymodactylos carnosus</name>
    <dbReference type="NCBI Taxonomy" id="1234261"/>
    <lineage>
        <taxon>Eukaryota</taxon>
        <taxon>Metazoa</taxon>
        <taxon>Spiralia</taxon>
        <taxon>Gnathifera</taxon>
        <taxon>Rotifera</taxon>
        <taxon>Eurotatoria</taxon>
        <taxon>Bdelloidea</taxon>
        <taxon>Philodinida</taxon>
        <taxon>Philodinidae</taxon>
        <taxon>Didymodactylos</taxon>
    </lineage>
</organism>
<keyword evidence="14" id="KW-1185">Reference proteome</keyword>
<proteinExistence type="predicted"/>
<gene>
    <name evidence="12" type="ORF">GPM918_LOCUS11682</name>
    <name evidence="13" type="ORF">SRO942_LOCUS11683</name>
</gene>
<dbReference type="EMBL" id="CAJNOQ010002461">
    <property type="protein sequence ID" value="CAF0959588.1"/>
    <property type="molecule type" value="Genomic_DNA"/>
</dbReference>
<evidence type="ECO:0000256" key="10">
    <source>
        <dbReference type="SAM" id="Phobius"/>
    </source>
</evidence>
<dbReference type="InterPro" id="IPR013783">
    <property type="entry name" value="Ig-like_fold"/>
</dbReference>
<evidence type="ECO:0000256" key="8">
    <source>
        <dbReference type="ARBA" id="ARBA00023319"/>
    </source>
</evidence>
<dbReference type="InterPro" id="IPR056754">
    <property type="entry name" value="DSCAM/DSCAML_C"/>
</dbReference>
<dbReference type="GO" id="GO:0007155">
    <property type="term" value="P:cell adhesion"/>
    <property type="evidence" value="ECO:0007669"/>
    <property type="project" value="UniProtKB-KW"/>
</dbReference>
<comment type="subcellular location">
    <subcellularLocation>
        <location evidence="1">Membrane</location>
        <topology evidence="1">Single-pass membrane protein</topology>
    </subcellularLocation>
</comment>
<evidence type="ECO:0000256" key="5">
    <source>
        <dbReference type="ARBA" id="ARBA00022989"/>
    </source>
</evidence>
<keyword evidence="3" id="KW-0732">Signal</keyword>
<feature type="region of interest" description="Disordered" evidence="9">
    <location>
        <begin position="479"/>
        <end position="537"/>
    </location>
</feature>
<evidence type="ECO:0000256" key="3">
    <source>
        <dbReference type="ARBA" id="ARBA00022729"/>
    </source>
</evidence>
<dbReference type="Gene3D" id="2.60.40.10">
    <property type="entry name" value="Immunoglobulins"/>
    <property type="match status" value="1"/>
</dbReference>
<dbReference type="Proteomes" id="UP000663829">
    <property type="component" value="Unassembled WGS sequence"/>
</dbReference>
<dbReference type="AlphaFoldDB" id="A0A814DNM8"/>
<reference evidence="12" key="1">
    <citation type="submission" date="2021-02" db="EMBL/GenBank/DDBJ databases">
        <authorList>
            <person name="Nowell W R."/>
        </authorList>
    </citation>
    <scope>NUCLEOTIDE SEQUENCE</scope>
</reference>
<evidence type="ECO:0000313" key="14">
    <source>
        <dbReference type="Proteomes" id="UP000663829"/>
    </source>
</evidence>
<evidence type="ECO:0000256" key="2">
    <source>
        <dbReference type="ARBA" id="ARBA00022692"/>
    </source>
</evidence>
<keyword evidence="4" id="KW-0130">Cell adhesion</keyword>
<comment type="caution">
    <text evidence="12">The sequence shown here is derived from an EMBL/GenBank/DDBJ whole genome shotgun (WGS) entry which is preliminary data.</text>
</comment>
<dbReference type="InterPro" id="IPR003961">
    <property type="entry name" value="FN3_dom"/>
</dbReference>
<keyword evidence="8" id="KW-0393">Immunoglobulin domain</keyword>
<dbReference type="SUPFAM" id="SSF49265">
    <property type="entry name" value="Fibronectin type III"/>
    <property type="match status" value="1"/>
</dbReference>
<evidence type="ECO:0000259" key="11">
    <source>
        <dbReference type="Pfam" id="PF25059"/>
    </source>
</evidence>
<evidence type="ECO:0000256" key="1">
    <source>
        <dbReference type="ARBA" id="ARBA00004167"/>
    </source>
</evidence>
<accession>A0A814DNM8</accession>
<keyword evidence="7" id="KW-1015">Disulfide bond</keyword>